<keyword evidence="2" id="KW-1185">Reference proteome</keyword>
<dbReference type="Proteomes" id="UP000324222">
    <property type="component" value="Unassembled WGS sequence"/>
</dbReference>
<reference evidence="1 2" key="1">
    <citation type="submission" date="2019-05" db="EMBL/GenBank/DDBJ databases">
        <title>Another draft genome of Portunus trituberculatus and its Hox gene families provides insights of decapod evolution.</title>
        <authorList>
            <person name="Jeong J.-H."/>
            <person name="Song I."/>
            <person name="Kim S."/>
            <person name="Choi T."/>
            <person name="Kim D."/>
            <person name="Ryu S."/>
            <person name="Kim W."/>
        </authorList>
    </citation>
    <scope>NUCLEOTIDE SEQUENCE [LARGE SCALE GENOMIC DNA]</scope>
    <source>
        <tissue evidence="1">Muscle</tissue>
    </source>
</reference>
<evidence type="ECO:0000313" key="1">
    <source>
        <dbReference type="EMBL" id="MPC78855.1"/>
    </source>
</evidence>
<accession>A0A5B7I9J9</accession>
<proteinExistence type="predicted"/>
<protein>
    <submittedName>
        <fullName evidence="1">Uncharacterized protein</fullName>
    </submittedName>
</protein>
<comment type="caution">
    <text evidence="1">The sequence shown here is derived from an EMBL/GenBank/DDBJ whole genome shotgun (WGS) entry which is preliminary data.</text>
</comment>
<evidence type="ECO:0000313" key="2">
    <source>
        <dbReference type="Proteomes" id="UP000324222"/>
    </source>
</evidence>
<organism evidence="1 2">
    <name type="scientific">Portunus trituberculatus</name>
    <name type="common">Swimming crab</name>
    <name type="synonym">Neptunus trituberculatus</name>
    <dbReference type="NCBI Taxonomy" id="210409"/>
    <lineage>
        <taxon>Eukaryota</taxon>
        <taxon>Metazoa</taxon>
        <taxon>Ecdysozoa</taxon>
        <taxon>Arthropoda</taxon>
        <taxon>Crustacea</taxon>
        <taxon>Multicrustacea</taxon>
        <taxon>Malacostraca</taxon>
        <taxon>Eumalacostraca</taxon>
        <taxon>Eucarida</taxon>
        <taxon>Decapoda</taxon>
        <taxon>Pleocyemata</taxon>
        <taxon>Brachyura</taxon>
        <taxon>Eubrachyura</taxon>
        <taxon>Portunoidea</taxon>
        <taxon>Portunidae</taxon>
        <taxon>Portuninae</taxon>
        <taxon>Portunus</taxon>
    </lineage>
</organism>
<sequence>MEELYLLPFPPSPPPSCAVVEVCGGGEVLHLAPSRPPDSAPSETVAPAFWEPWVSWGCGGSVVGVW</sequence>
<dbReference type="AlphaFoldDB" id="A0A5B7I9J9"/>
<gene>
    <name evidence="1" type="ORF">E2C01_073357</name>
</gene>
<name>A0A5B7I9J9_PORTR</name>
<dbReference type="EMBL" id="VSRR010049542">
    <property type="protein sequence ID" value="MPC78855.1"/>
    <property type="molecule type" value="Genomic_DNA"/>
</dbReference>